<dbReference type="GO" id="GO:0016747">
    <property type="term" value="F:acyltransferase activity, transferring groups other than amino-acyl groups"/>
    <property type="evidence" value="ECO:0007669"/>
    <property type="project" value="InterPro"/>
</dbReference>
<dbReference type="EMBL" id="JAVHJO010000012">
    <property type="protein sequence ID" value="KAK6531942.1"/>
    <property type="molecule type" value="Genomic_DNA"/>
</dbReference>
<dbReference type="InterPro" id="IPR016181">
    <property type="entry name" value="Acyl_CoA_acyltransferase"/>
</dbReference>
<evidence type="ECO:0000313" key="3">
    <source>
        <dbReference type="Proteomes" id="UP001365542"/>
    </source>
</evidence>
<dbReference type="PANTHER" id="PTHR42791">
    <property type="entry name" value="GNAT FAMILY ACETYLTRANSFERASE"/>
    <property type="match status" value="1"/>
</dbReference>
<dbReference type="Pfam" id="PF00583">
    <property type="entry name" value="Acetyltransf_1"/>
    <property type="match status" value="1"/>
</dbReference>
<evidence type="ECO:0000259" key="1">
    <source>
        <dbReference type="PROSITE" id="PS51186"/>
    </source>
</evidence>
<dbReference type="PROSITE" id="PS51186">
    <property type="entry name" value="GNAT"/>
    <property type="match status" value="1"/>
</dbReference>
<organism evidence="2 3">
    <name type="scientific">Orbilia ellipsospora</name>
    <dbReference type="NCBI Taxonomy" id="2528407"/>
    <lineage>
        <taxon>Eukaryota</taxon>
        <taxon>Fungi</taxon>
        <taxon>Dikarya</taxon>
        <taxon>Ascomycota</taxon>
        <taxon>Pezizomycotina</taxon>
        <taxon>Orbiliomycetes</taxon>
        <taxon>Orbiliales</taxon>
        <taxon>Orbiliaceae</taxon>
        <taxon>Orbilia</taxon>
    </lineage>
</organism>
<dbReference type="AlphaFoldDB" id="A0AAV9X351"/>
<proteinExistence type="predicted"/>
<reference evidence="2 3" key="1">
    <citation type="submission" date="2019-10" db="EMBL/GenBank/DDBJ databases">
        <authorList>
            <person name="Palmer J.M."/>
        </authorList>
    </citation>
    <scope>NUCLEOTIDE SEQUENCE [LARGE SCALE GENOMIC DNA]</scope>
    <source>
        <strain evidence="2 3">TWF694</strain>
    </source>
</reference>
<dbReference type="PANTHER" id="PTHR42791:SF2">
    <property type="entry name" value="N-ACETYLTRANSFERASE DOMAIN-CONTAINING PROTEIN"/>
    <property type="match status" value="1"/>
</dbReference>
<name>A0AAV9X351_9PEZI</name>
<dbReference type="Gene3D" id="3.40.630.30">
    <property type="match status" value="1"/>
</dbReference>
<dbReference type="Proteomes" id="UP001365542">
    <property type="component" value="Unassembled WGS sequence"/>
</dbReference>
<dbReference type="SUPFAM" id="SSF55729">
    <property type="entry name" value="Acyl-CoA N-acyltransferases (Nat)"/>
    <property type="match status" value="1"/>
</dbReference>
<accession>A0AAV9X351</accession>
<sequence length="282" mass="32039">MTLRPATPTDLPAILEITRLSLEEHAQAQFTYPNRSRYPADFVTAMDETPRKKLAESPPLSYNLVIEDPGSGKVVAWGFWRRNAGVEFTSKIAKYKELDAAKYNHSGNNNDNNIGGKADGKDVQVDFNPAASRARMQLCDRCVIRDTLAFFTQPHWYLSQLMVHPEQKRKGYGRLLTLWGMRRAREEGFPAFLTASPQGERLYTSLGWRDIGSRSFPKLEEMSEEDRRAEEEMFGKETLEEHFSIAPPRIMKWGNGEEDYAGLDKYGDSADVTLASFEAETN</sequence>
<dbReference type="InterPro" id="IPR000182">
    <property type="entry name" value="GNAT_dom"/>
</dbReference>
<protein>
    <recommendedName>
        <fullName evidence="1">N-acetyltransferase domain-containing protein</fullName>
    </recommendedName>
</protein>
<feature type="domain" description="N-acetyltransferase" evidence="1">
    <location>
        <begin position="1"/>
        <end position="227"/>
    </location>
</feature>
<comment type="caution">
    <text evidence="2">The sequence shown here is derived from an EMBL/GenBank/DDBJ whole genome shotgun (WGS) entry which is preliminary data.</text>
</comment>
<keyword evidence="3" id="KW-1185">Reference proteome</keyword>
<gene>
    <name evidence="2" type="ORF">TWF694_003106</name>
</gene>
<dbReference type="CDD" id="cd04301">
    <property type="entry name" value="NAT_SF"/>
    <property type="match status" value="1"/>
</dbReference>
<evidence type="ECO:0000313" key="2">
    <source>
        <dbReference type="EMBL" id="KAK6531942.1"/>
    </source>
</evidence>
<dbReference type="InterPro" id="IPR052523">
    <property type="entry name" value="Trichothecene_AcTrans"/>
</dbReference>